<dbReference type="InterPro" id="IPR019734">
    <property type="entry name" value="TPR_rpt"/>
</dbReference>
<keyword evidence="1" id="KW-0802">TPR repeat</keyword>
<name>A0A2D2D7E5_METT3</name>
<dbReference type="KEGG" id="mtw:CQW49_23165"/>
<geneLocation type="plasmid" evidence="3">
    <name>pob3b2</name>
</geneLocation>
<dbReference type="SUPFAM" id="SSF53474">
    <property type="entry name" value="alpha/beta-Hydrolases"/>
    <property type="match status" value="1"/>
</dbReference>
<dbReference type="PROSITE" id="PS50005">
    <property type="entry name" value="TPR"/>
    <property type="match status" value="1"/>
</dbReference>
<accession>A0A2D2D7E5</accession>
<dbReference type="InterPro" id="IPR011990">
    <property type="entry name" value="TPR-like_helical_dom_sf"/>
</dbReference>
<organism evidence="2 3">
    <name type="scientific">Methylosinus trichosporium (strain ATCC 35070 / NCIMB 11131 / UNIQEM 75 / OB3b)</name>
    <dbReference type="NCBI Taxonomy" id="595536"/>
    <lineage>
        <taxon>Bacteria</taxon>
        <taxon>Pseudomonadati</taxon>
        <taxon>Pseudomonadota</taxon>
        <taxon>Alphaproteobacteria</taxon>
        <taxon>Hyphomicrobiales</taxon>
        <taxon>Methylocystaceae</taxon>
        <taxon>Methylosinus</taxon>
    </lineage>
</organism>
<dbReference type="RefSeq" id="WP_099832072.1">
    <property type="nucleotide sequence ID" value="NZ_CP023739.1"/>
</dbReference>
<proteinExistence type="predicted"/>
<reference evidence="3" key="1">
    <citation type="submission" date="2017-10" db="EMBL/GenBank/DDBJ databases">
        <title>Completed PacBio SMRT sequence of Methylosinus trichosporium OB3b reveals presence of a third large plasmid.</title>
        <authorList>
            <person name="Charles T.C."/>
            <person name="Lynch M.D.J."/>
            <person name="Heil J.R."/>
            <person name="Cheng J."/>
        </authorList>
    </citation>
    <scope>NUCLEOTIDE SEQUENCE [LARGE SCALE GENOMIC DNA]</scope>
    <source>
        <strain evidence="3">OB3b</strain>
        <plasmid evidence="3">pob3b2</plasmid>
    </source>
</reference>
<evidence type="ECO:0000256" key="1">
    <source>
        <dbReference type="PROSITE-ProRule" id="PRU00339"/>
    </source>
</evidence>
<dbReference type="SMART" id="SM00028">
    <property type="entry name" value="TPR"/>
    <property type="match status" value="2"/>
</dbReference>
<dbReference type="InterPro" id="IPR029058">
    <property type="entry name" value="AB_hydrolase_fold"/>
</dbReference>
<evidence type="ECO:0000313" key="2">
    <source>
        <dbReference type="EMBL" id="ATQ70855.1"/>
    </source>
</evidence>
<evidence type="ECO:0000313" key="3">
    <source>
        <dbReference type="Proteomes" id="UP000230709"/>
    </source>
</evidence>
<dbReference type="Pfam" id="PF14559">
    <property type="entry name" value="TPR_19"/>
    <property type="match status" value="1"/>
</dbReference>
<gene>
    <name evidence="2" type="ORF">CQW49_23165</name>
</gene>
<keyword evidence="2" id="KW-0614">Plasmid</keyword>
<dbReference type="Gene3D" id="1.25.40.10">
    <property type="entry name" value="Tetratricopeptide repeat domain"/>
    <property type="match status" value="1"/>
</dbReference>
<dbReference type="AlphaFoldDB" id="A0A2D2D7E5"/>
<feature type="repeat" description="TPR" evidence="1">
    <location>
        <begin position="286"/>
        <end position="319"/>
    </location>
</feature>
<dbReference type="Gene3D" id="3.40.50.1820">
    <property type="entry name" value="alpha/beta hydrolase"/>
    <property type="match status" value="1"/>
</dbReference>
<dbReference type="Proteomes" id="UP000230709">
    <property type="component" value="Plasmid pOB3b2"/>
</dbReference>
<sequence length="372" mass="40818">MGGGPKPGFAMALDDSDLMNVVRSDASEELYMVFSHIGFPRGKFAQSTLLSGARVDRLYLNTMDNDWYQRDIDQTADRLAETISSLGPRRITCAGSSMGAYASMLFGCRLGAQRVIAVAPEIKIGEPWQRSFLLNRTRVYDPRYTNLHDTIASASGVEIYVAAYDLIDLGGFDERLLDYAGVSVKFLSGDHKVSERLDWRRLYAGDGDIGVHRLSELPCNMHDYTEAKRALHDGRIDDASKLLLSRCEWSDFAPDFFFAALYMPSTNIDAAIVLLQHALKLDSNSAQSLHQLGLCLAARGRRDEAVARFRDALAIHEAAPATHFRLAETLAVLGLKGAAGAHLARALSLDPNNPAYQALAGRLRDKSPAAVP</sequence>
<dbReference type="SUPFAM" id="SSF48452">
    <property type="entry name" value="TPR-like"/>
    <property type="match status" value="1"/>
</dbReference>
<dbReference type="EMBL" id="CP023739">
    <property type="protein sequence ID" value="ATQ70855.1"/>
    <property type="molecule type" value="Genomic_DNA"/>
</dbReference>
<keyword evidence="3" id="KW-1185">Reference proteome</keyword>
<protein>
    <submittedName>
        <fullName evidence="2">Uncharacterized protein</fullName>
    </submittedName>
</protein>